<dbReference type="InterPro" id="IPR036390">
    <property type="entry name" value="WH_DNA-bd_sf"/>
</dbReference>
<keyword evidence="2" id="KW-0805">Transcription regulation</keyword>
<reference evidence="7 8" key="1">
    <citation type="submission" date="2021-01" db="EMBL/GenBank/DDBJ databases">
        <title>Whole genome shotgun sequence of Microbispora amethystogenes NBRC 101907.</title>
        <authorList>
            <person name="Komaki H."/>
            <person name="Tamura T."/>
        </authorList>
    </citation>
    <scope>NUCLEOTIDE SEQUENCE [LARGE SCALE GENOMIC DNA]</scope>
    <source>
        <strain evidence="7 8">NBRC 101907</strain>
    </source>
</reference>
<accession>A0ABQ4FKW0</accession>
<dbReference type="InterPro" id="IPR005119">
    <property type="entry name" value="LysR_subst-bd"/>
</dbReference>
<dbReference type="Gene3D" id="1.10.10.10">
    <property type="entry name" value="Winged helix-like DNA-binding domain superfamily/Winged helix DNA-binding domain"/>
    <property type="match status" value="1"/>
</dbReference>
<evidence type="ECO:0000259" key="6">
    <source>
        <dbReference type="PROSITE" id="PS50931"/>
    </source>
</evidence>
<dbReference type="Gene3D" id="3.40.190.10">
    <property type="entry name" value="Periplasmic binding protein-like II"/>
    <property type="match status" value="2"/>
</dbReference>
<dbReference type="InterPro" id="IPR000847">
    <property type="entry name" value="LysR_HTH_N"/>
</dbReference>
<dbReference type="PANTHER" id="PTHR30346:SF29">
    <property type="entry name" value="LYSR SUBSTRATE-BINDING"/>
    <property type="match status" value="1"/>
</dbReference>
<comment type="caution">
    <text evidence="7">The sequence shown here is derived from an EMBL/GenBank/DDBJ whole genome shotgun (WGS) entry which is preliminary data.</text>
</comment>
<keyword evidence="4" id="KW-0804">Transcription</keyword>
<dbReference type="InterPro" id="IPR036388">
    <property type="entry name" value="WH-like_DNA-bd_sf"/>
</dbReference>
<dbReference type="Pfam" id="PF00126">
    <property type="entry name" value="HTH_1"/>
    <property type="match status" value="1"/>
</dbReference>
<dbReference type="CDD" id="cd08423">
    <property type="entry name" value="PBP2_LTTR_like_6"/>
    <property type="match status" value="1"/>
</dbReference>
<dbReference type="PROSITE" id="PS50931">
    <property type="entry name" value="HTH_LYSR"/>
    <property type="match status" value="1"/>
</dbReference>
<keyword evidence="3" id="KW-0238">DNA-binding</keyword>
<dbReference type="Pfam" id="PF03466">
    <property type="entry name" value="LysR_substrate"/>
    <property type="match status" value="1"/>
</dbReference>
<dbReference type="PANTHER" id="PTHR30346">
    <property type="entry name" value="TRANSCRIPTIONAL DUAL REGULATOR HCAR-RELATED"/>
    <property type="match status" value="1"/>
</dbReference>
<protein>
    <submittedName>
        <fullName evidence="7">LysR family transcriptional regulator</fullName>
    </submittedName>
</protein>
<gene>
    <name evidence="7" type="ORF">Mam01_56130</name>
</gene>
<feature type="compositionally biased region" description="Basic and acidic residues" evidence="5">
    <location>
        <begin position="340"/>
        <end position="361"/>
    </location>
</feature>
<feature type="region of interest" description="Disordered" evidence="5">
    <location>
        <begin position="300"/>
        <end position="385"/>
    </location>
</feature>
<evidence type="ECO:0000256" key="4">
    <source>
        <dbReference type="ARBA" id="ARBA00023163"/>
    </source>
</evidence>
<dbReference type="EMBL" id="BOOB01000045">
    <property type="protein sequence ID" value="GIH35449.1"/>
    <property type="molecule type" value="Genomic_DNA"/>
</dbReference>
<organism evidence="7 8">
    <name type="scientific">Microbispora amethystogenes</name>
    <dbReference type="NCBI Taxonomy" id="1427754"/>
    <lineage>
        <taxon>Bacteria</taxon>
        <taxon>Bacillati</taxon>
        <taxon>Actinomycetota</taxon>
        <taxon>Actinomycetes</taxon>
        <taxon>Streptosporangiales</taxon>
        <taxon>Streptosporangiaceae</taxon>
        <taxon>Microbispora</taxon>
    </lineage>
</organism>
<proteinExistence type="inferred from homology"/>
<dbReference type="SUPFAM" id="SSF46785">
    <property type="entry name" value="Winged helix' DNA-binding domain"/>
    <property type="match status" value="1"/>
</dbReference>
<feature type="compositionally biased region" description="Basic and acidic residues" evidence="5">
    <location>
        <begin position="376"/>
        <end position="385"/>
    </location>
</feature>
<feature type="domain" description="HTH lysR-type" evidence="6">
    <location>
        <begin position="1"/>
        <end position="59"/>
    </location>
</feature>
<evidence type="ECO:0000256" key="3">
    <source>
        <dbReference type="ARBA" id="ARBA00023125"/>
    </source>
</evidence>
<evidence type="ECO:0000313" key="8">
    <source>
        <dbReference type="Proteomes" id="UP000651728"/>
    </source>
</evidence>
<evidence type="ECO:0000256" key="2">
    <source>
        <dbReference type="ARBA" id="ARBA00023015"/>
    </source>
</evidence>
<comment type="similarity">
    <text evidence="1">Belongs to the LysR transcriptional regulatory family.</text>
</comment>
<dbReference type="SUPFAM" id="SSF53850">
    <property type="entry name" value="Periplasmic binding protein-like II"/>
    <property type="match status" value="1"/>
</dbReference>
<evidence type="ECO:0000313" key="7">
    <source>
        <dbReference type="EMBL" id="GIH35449.1"/>
    </source>
</evidence>
<name>A0ABQ4FKW0_9ACTN</name>
<keyword evidence="8" id="KW-1185">Reference proteome</keyword>
<dbReference type="Proteomes" id="UP000651728">
    <property type="component" value="Unassembled WGS sequence"/>
</dbReference>
<evidence type="ECO:0000256" key="1">
    <source>
        <dbReference type="ARBA" id="ARBA00009437"/>
    </source>
</evidence>
<evidence type="ECO:0000256" key="5">
    <source>
        <dbReference type="SAM" id="MobiDB-lite"/>
    </source>
</evidence>
<sequence>MLSSHRLRVLLEVFRTGSIAGAAKTLRLSPSAVSHQLARLEEEAGVGLVERAAHSLRLTAAGRRLAGRAQEVLDLIESAEKDLLAQARADAGQLRIGFFASAGYRLLPMALSSFTARHPGVDLDLVLGQPHELLADVERGELDVLVVFEHALDPWKAPKGVEVVHLFDEPQLLVMPLGHPAGHRPRVRLADLAGDPWITTFGTETPVSVLERASALEGFTPAIRCRSDHYEVTLGLVRAGLGVALVPSLGVQGAAGVQVCQVEGPRLFRRVGAAIRPTNPNPALRAFVGYLRDASARLSVTLRQGTPERPAARSGGPPDGRSPVAEPVPAPLAPLVPAVDLRHAQRGGAEREDHDAGHDVVPDGAGGGLASPAHHPGRDQRPDAE</sequence>